<keyword evidence="3" id="KW-1185">Reference proteome</keyword>
<dbReference type="AlphaFoldDB" id="A0AAV5BNP0"/>
<protein>
    <submittedName>
        <fullName evidence="2">Uncharacterized protein</fullName>
    </submittedName>
</protein>
<evidence type="ECO:0000313" key="3">
    <source>
        <dbReference type="Proteomes" id="UP001054889"/>
    </source>
</evidence>
<accession>A0AAV5BNP0</accession>
<dbReference type="Proteomes" id="UP001054889">
    <property type="component" value="Unassembled WGS sequence"/>
</dbReference>
<keyword evidence="1" id="KW-1133">Transmembrane helix</keyword>
<gene>
    <name evidence="2" type="primary">ga02822</name>
    <name evidence="2" type="ORF">PR202_ga02822</name>
</gene>
<name>A0AAV5BNP0_ELECO</name>
<proteinExistence type="predicted"/>
<keyword evidence="1" id="KW-0812">Transmembrane</keyword>
<organism evidence="2 3">
    <name type="scientific">Eleusine coracana subsp. coracana</name>
    <dbReference type="NCBI Taxonomy" id="191504"/>
    <lineage>
        <taxon>Eukaryota</taxon>
        <taxon>Viridiplantae</taxon>
        <taxon>Streptophyta</taxon>
        <taxon>Embryophyta</taxon>
        <taxon>Tracheophyta</taxon>
        <taxon>Spermatophyta</taxon>
        <taxon>Magnoliopsida</taxon>
        <taxon>Liliopsida</taxon>
        <taxon>Poales</taxon>
        <taxon>Poaceae</taxon>
        <taxon>PACMAD clade</taxon>
        <taxon>Chloridoideae</taxon>
        <taxon>Cynodonteae</taxon>
        <taxon>Eleusininae</taxon>
        <taxon>Eleusine</taxon>
    </lineage>
</organism>
<comment type="caution">
    <text evidence="2">The sequence shown here is derived from an EMBL/GenBank/DDBJ whole genome shotgun (WGS) entry which is preliminary data.</text>
</comment>
<evidence type="ECO:0000313" key="2">
    <source>
        <dbReference type="EMBL" id="GJM86919.1"/>
    </source>
</evidence>
<sequence length="76" mass="8735">MQASHLAQFRFESPPFMPVCKAPGIQYLLTMLVFACAFMHGLEVVWKLQFFWKMNAHCCGTHFGELSFTHVLKVAQ</sequence>
<keyword evidence="1" id="KW-0472">Membrane</keyword>
<reference evidence="2" key="1">
    <citation type="journal article" date="2018" name="DNA Res.">
        <title>Multiple hybrid de novo genome assembly of finger millet, an orphan allotetraploid crop.</title>
        <authorList>
            <person name="Hatakeyama M."/>
            <person name="Aluri S."/>
            <person name="Balachadran M.T."/>
            <person name="Sivarajan S.R."/>
            <person name="Patrignani A."/>
            <person name="Gruter S."/>
            <person name="Poveda L."/>
            <person name="Shimizu-Inatsugi R."/>
            <person name="Baeten J."/>
            <person name="Francoijs K.J."/>
            <person name="Nataraja K.N."/>
            <person name="Reddy Y.A.N."/>
            <person name="Phadnis S."/>
            <person name="Ravikumar R.L."/>
            <person name="Schlapbach R."/>
            <person name="Sreeman S.M."/>
            <person name="Shimizu K.K."/>
        </authorList>
    </citation>
    <scope>NUCLEOTIDE SEQUENCE</scope>
</reference>
<evidence type="ECO:0000256" key="1">
    <source>
        <dbReference type="SAM" id="Phobius"/>
    </source>
</evidence>
<dbReference type="EMBL" id="BQKI01000001">
    <property type="protein sequence ID" value="GJM86919.1"/>
    <property type="molecule type" value="Genomic_DNA"/>
</dbReference>
<reference evidence="2" key="2">
    <citation type="submission" date="2021-12" db="EMBL/GenBank/DDBJ databases">
        <title>Resequencing data analysis of finger millet.</title>
        <authorList>
            <person name="Hatakeyama M."/>
            <person name="Aluri S."/>
            <person name="Balachadran M.T."/>
            <person name="Sivarajan S.R."/>
            <person name="Poveda L."/>
            <person name="Shimizu-Inatsugi R."/>
            <person name="Schlapbach R."/>
            <person name="Sreeman S.M."/>
            <person name="Shimizu K.K."/>
        </authorList>
    </citation>
    <scope>NUCLEOTIDE SEQUENCE</scope>
</reference>
<feature type="transmembrane region" description="Helical" evidence="1">
    <location>
        <begin position="25"/>
        <end position="46"/>
    </location>
</feature>